<sequence length="847" mass="95868">MSTLLNREALKVSYWKEVKMQKNVALNICEETPGSTGRVQFLYDRCRWKHVAGGMYMRPEVKVGIARARLLTEAYKETRGESEMIRRAKGLDHILENYPIFINDDELIVGDAGENPDTLAIFPEMGFFPTIDIVEDPELMNDDIRDEARDIAEWWKPMGLQDKCMPYYDPHEIDISTPWTIVDVPPFVANYMSVCPAYMSVLEDGLLGRIKTCEENIAKAFVKLRAYPWNGPENMPLMDKIDVWRSMIVADKAVIKWARRYSRLAKIIAENFDLSDSVLGAEKRKNELLEISDICQRMPAEPAKGFKDAMQSKWFVYLVCHSLERYSSGYAHLEDRLMWPYYKASVIDSTAQPMTREDAIELIECERLKVGERGVAKGRAHREGQPGANDLHIITLGGLDEHGNDACNDLTDAILEASLSVRTPEPSLGFRYSPKINEKTRRLVFENIAQGFGFPSIKHEEKNTRQMIEHYKVPPDEAAHWALVLCMAPGVGKRRGLQKTRTEGGGLIWIDKCCELAFYDGFDYSFANIQTGPKTGDATKFKTFEELFAAFEKQVEFATALHYRHKDVTRRAEIKFIESPFVASLDDACMDDGVGAFVDKTYPNPWNNTPGEQAAADSLAAVKKLVFDDKKYTMEDVVNAMKADFKGYEEMRKDMLAAPKWGNDDPYVDEIGGRVFTMVADKLLEQTTYSGMHPLGNPQTVSTFATRAPRVGALPFGRSHGEVLHDGGSSPYVGLDKKGPTAVLKSVAHIPFDRYKGVQFNQRLPVSVMRGDKGFQIWTAYMKAWHDLNIDHVQFNVVDTKDMIEAQKEPEKWQSLIVRIAGYSARFVSLPKNAQDAIIARTEQPLS</sequence>
<keyword evidence="1 3" id="KW-0556">Organic radical</keyword>
<dbReference type="EMBL" id="FR695872">
    <property type="protein sequence ID" value="CBX29403.1"/>
    <property type="molecule type" value="Genomic_DNA"/>
</dbReference>
<dbReference type="PANTHER" id="PTHR43641:SF2">
    <property type="entry name" value="DEHYDRATASE YBIW-RELATED"/>
    <property type="match status" value="1"/>
</dbReference>
<dbReference type="PROSITE" id="PS51554">
    <property type="entry name" value="PFL"/>
    <property type="match status" value="1"/>
</dbReference>
<dbReference type="InterPro" id="IPR051215">
    <property type="entry name" value="GRE"/>
</dbReference>
<dbReference type="GO" id="GO:0016829">
    <property type="term" value="F:lyase activity"/>
    <property type="evidence" value="ECO:0007669"/>
    <property type="project" value="UniProtKB-KW"/>
</dbReference>
<evidence type="ECO:0000259" key="5">
    <source>
        <dbReference type="PROSITE" id="PS51554"/>
    </source>
</evidence>
<evidence type="ECO:0000256" key="1">
    <source>
        <dbReference type="ARBA" id="ARBA00022818"/>
    </source>
</evidence>
<dbReference type="AlphaFoldDB" id="E1YFQ9"/>
<dbReference type="PANTHER" id="PTHR43641">
    <property type="entry name" value="FORMATE ACETYLTRANSFERASE 3-RELATED"/>
    <property type="match status" value="1"/>
</dbReference>
<dbReference type="GO" id="GO:0005829">
    <property type="term" value="C:cytosol"/>
    <property type="evidence" value="ECO:0007669"/>
    <property type="project" value="TreeGrafter"/>
</dbReference>
<dbReference type="Gene3D" id="3.20.70.20">
    <property type="match status" value="1"/>
</dbReference>
<gene>
    <name evidence="6" type="ORF">N47_J03840</name>
</gene>
<dbReference type="InterPro" id="IPR019777">
    <property type="entry name" value="Form_AcTrfase_GR_CS"/>
</dbReference>
<dbReference type="SUPFAM" id="SSF51998">
    <property type="entry name" value="PFL-like glycyl radical enzymes"/>
    <property type="match status" value="1"/>
</dbReference>
<protein>
    <submittedName>
        <fullName evidence="6">Uncharacterized protein</fullName>
    </submittedName>
</protein>
<reference evidence="6" key="1">
    <citation type="journal article" date="2011" name="Environ. Microbiol.">
        <title>Genomic insights into the metabolic potential of the polycyclic aromatic hydrocarbon degrading sulfate-reducing Deltaproteobacterium N47.</title>
        <authorList>
            <person name="Bergmann F."/>
            <person name="Selesi D."/>
            <person name="Weinmaier T."/>
            <person name="Tischler P."/>
            <person name="Rattei T."/>
            <person name="Meckenstock R.U."/>
        </authorList>
    </citation>
    <scope>NUCLEOTIDE SEQUENCE</scope>
</reference>
<evidence type="ECO:0000313" key="6">
    <source>
        <dbReference type="EMBL" id="CBX29403.1"/>
    </source>
</evidence>
<dbReference type="PROSITE" id="PS51149">
    <property type="entry name" value="GLY_RADICAL_2"/>
    <property type="match status" value="1"/>
</dbReference>
<feature type="modified residue" description="Glycine radical" evidence="3">
    <location>
        <position position="822"/>
    </location>
</feature>
<feature type="domain" description="PFL" evidence="5">
    <location>
        <begin position="37"/>
        <end position="719"/>
    </location>
</feature>
<accession>E1YFQ9</accession>
<dbReference type="InterPro" id="IPR004184">
    <property type="entry name" value="PFL_dom"/>
</dbReference>
<organism evidence="6">
    <name type="scientific">uncultured Desulfobacterium sp</name>
    <dbReference type="NCBI Taxonomy" id="201089"/>
    <lineage>
        <taxon>Bacteria</taxon>
        <taxon>Pseudomonadati</taxon>
        <taxon>Thermodesulfobacteriota</taxon>
        <taxon>Desulfobacteria</taxon>
        <taxon>Desulfobacterales</taxon>
        <taxon>Desulfobacteriaceae</taxon>
        <taxon>Desulfobacterium</taxon>
        <taxon>environmental samples</taxon>
    </lineage>
</organism>
<dbReference type="InterPro" id="IPR001150">
    <property type="entry name" value="Gly_radical"/>
</dbReference>
<proteinExistence type="predicted"/>
<name>E1YFQ9_9BACT</name>
<evidence type="ECO:0000256" key="3">
    <source>
        <dbReference type="PROSITE-ProRule" id="PRU00493"/>
    </source>
</evidence>
<dbReference type="PROSITE" id="PS00850">
    <property type="entry name" value="GLY_RADICAL_1"/>
    <property type="match status" value="1"/>
</dbReference>
<evidence type="ECO:0000256" key="2">
    <source>
        <dbReference type="ARBA" id="ARBA00023239"/>
    </source>
</evidence>
<dbReference type="Pfam" id="PF02901">
    <property type="entry name" value="PFL-like"/>
    <property type="match status" value="1"/>
</dbReference>
<dbReference type="Pfam" id="PF01228">
    <property type="entry name" value="Gly_radical"/>
    <property type="match status" value="1"/>
</dbReference>
<feature type="domain" description="Glycine radical" evidence="4">
    <location>
        <begin position="727"/>
        <end position="847"/>
    </location>
</feature>
<keyword evidence="2" id="KW-0456">Lyase</keyword>
<evidence type="ECO:0000259" key="4">
    <source>
        <dbReference type="PROSITE" id="PS51149"/>
    </source>
</evidence>